<keyword evidence="2 5" id="KW-0812">Transmembrane</keyword>
<comment type="caution">
    <text evidence="6">The sequence shown here is derived from an EMBL/GenBank/DDBJ whole genome shotgun (WGS) entry which is preliminary data.</text>
</comment>
<dbReference type="InterPro" id="IPR023352">
    <property type="entry name" value="MAPEG-like_dom_sf"/>
</dbReference>
<name>A0A917DN06_9SPHN</name>
<feature type="transmembrane region" description="Helical" evidence="5">
    <location>
        <begin position="89"/>
        <end position="106"/>
    </location>
</feature>
<dbReference type="Pfam" id="PF01124">
    <property type="entry name" value="MAPEG"/>
    <property type="match status" value="1"/>
</dbReference>
<reference evidence="6 7" key="1">
    <citation type="journal article" date="2014" name="Int. J. Syst. Evol. Microbiol.">
        <title>Complete genome sequence of Corynebacterium casei LMG S-19264T (=DSM 44701T), isolated from a smear-ripened cheese.</title>
        <authorList>
            <consortium name="US DOE Joint Genome Institute (JGI-PGF)"/>
            <person name="Walter F."/>
            <person name="Albersmeier A."/>
            <person name="Kalinowski J."/>
            <person name="Ruckert C."/>
        </authorList>
    </citation>
    <scope>NUCLEOTIDE SEQUENCE [LARGE SCALE GENOMIC DNA]</scope>
    <source>
        <strain evidence="6 7">CGMCC 1.15358</strain>
    </source>
</reference>
<sequence>MAIEIRILVYAAILLLVHIFTAVHFKTKQYGTKWNTGARDEDLPPANPIVGRLERARDNYQETLPIAVIGLLGVVVAGKTSDLTALGGWIWLGARIVYLPLYWAGIPVVRTLVFLVSVIGLIMVIWPLLWG</sequence>
<dbReference type="RefSeq" id="WP_066764097.1">
    <property type="nucleotide sequence ID" value="NZ_BMIO01000007.1"/>
</dbReference>
<dbReference type="Gene3D" id="1.20.120.550">
    <property type="entry name" value="Membrane associated eicosanoid/glutathione metabolism-like domain"/>
    <property type="match status" value="1"/>
</dbReference>
<dbReference type="Proteomes" id="UP000598997">
    <property type="component" value="Unassembled WGS sequence"/>
</dbReference>
<dbReference type="SUPFAM" id="SSF161084">
    <property type="entry name" value="MAPEG domain-like"/>
    <property type="match status" value="1"/>
</dbReference>
<dbReference type="PANTHER" id="PTHR35371">
    <property type="entry name" value="INNER MEMBRANE PROTEIN"/>
    <property type="match status" value="1"/>
</dbReference>
<accession>A0A917DN06</accession>
<evidence type="ECO:0000256" key="2">
    <source>
        <dbReference type="ARBA" id="ARBA00022692"/>
    </source>
</evidence>
<evidence type="ECO:0000313" key="6">
    <source>
        <dbReference type="EMBL" id="GGD49651.1"/>
    </source>
</evidence>
<keyword evidence="4 5" id="KW-0472">Membrane</keyword>
<dbReference type="InterPro" id="IPR001129">
    <property type="entry name" value="Membr-assoc_MAPEG"/>
</dbReference>
<dbReference type="AlphaFoldDB" id="A0A917DN06"/>
<dbReference type="EMBL" id="BMIO01000007">
    <property type="protein sequence ID" value="GGD49651.1"/>
    <property type="molecule type" value="Genomic_DNA"/>
</dbReference>
<feature type="transmembrane region" description="Helical" evidence="5">
    <location>
        <begin position="7"/>
        <end position="25"/>
    </location>
</feature>
<evidence type="ECO:0000256" key="4">
    <source>
        <dbReference type="ARBA" id="ARBA00023136"/>
    </source>
</evidence>
<evidence type="ECO:0000256" key="5">
    <source>
        <dbReference type="SAM" id="Phobius"/>
    </source>
</evidence>
<dbReference type="OrthoDB" id="7743618at2"/>
<evidence type="ECO:0000256" key="3">
    <source>
        <dbReference type="ARBA" id="ARBA00022989"/>
    </source>
</evidence>
<evidence type="ECO:0000313" key="7">
    <source>
        <dbReference type="Proteomes" id="UP000598997"/>
    </source>
</evidence>
<proteinExistence type="predicted"/>
<keyword evidence="3 5" id="KW-1133">Transmembrane helix</keyword>
<organism evidence="6 7">
    <name type="scientific">Croceicoccus pelagius</name>
    <dbReference type="NCBI Taxonomy" id="1703341"/>
    <lineage>
        <taxon>Bacteria</taxon>
        <taxon>Pseudomonadati</taxon>
        <taxon>Pseudomonadota</taxon>
        <taxon>Alphaproteobacteria</taxon>
        <taxon>Sphingomonadales</taxon>
        <taxon>Erythrobacteraceae</taxon>
        <taxon>Croceicoccus</taxon>
    </lineage>
</organism>
<dbReference type="PANTHER" id="PTHR35371:SF1">
    <property type="entry name" value="BLR7753 PROTEIN"/>
    <property type="match status" value="1"/>
</dbReference>
<dbReference type="GO" id="GO:0016020">
    <property type="term" value="C:membrane"/>
    <property type="evidence" value="ECO:0007669"/>
    <property type="project" value="UniProtKB-SubCell"/>
</dbReference>
<evidence type="ECO:0000256" key="1">
    <source>
        <dbReference type="ARBA" id="ARBA00004370"/>
    </source>
</evidence>
<gene>
    <name evidence="6" type="ORF">GCM10010989_24940</name>
</gene>
<protein>
    <submittedName>
        <fullName evidence="6">Membrane protein</fullName>
    </submittedName>
</protein>
<keyword evidence="7" id="KW-1185">Reference proteome</keyword>
<feature type="transmembrane region" description="Helical" evidence="5">
    <location>
        <begin position="112"/>
        <end position="130"/>
    </location>
</feature>
<comment type="subcellular location">
    <subcellularLocation>
        <location evidence="1">Membrane</location>
    </subcellularLocation>
</comment>